<evidence type="ECO:0000313" key="2">
    <source>
        <dbReference type="EMBL" id="AYE34661.1"/>
    </source>
</evidence>
<dbReference type="GeneID" id="303560935"/>
<dbReference type="GO" id="GO:0009401">
    <property type="term" value="P:phosphoenolpyruvate-dependent sugar phosphotransferase system"/>
    <property type="evidence" value="ECO:0007669"/>
    <property type="project" value="TreeGrafter"/>
</dbReference>
<comment type="pathway">
    <text evidence="1">Carbohydrate metabolism.</text>
</comment>
<dbReference type="RefSeq" id="WP_066676694.1">
    <property type="nucleotide sequence ID" value="NZ_CABMIZ010000018.1"/>
</dbReference>
<accession>A0A9N7PJD2</accession>
<sequence>MVHPIKEIVTKYKQGENVGIFSVCSSNKYVIEAAMDRLRNMEMYLLVESTANQVDQFGGYTGMKPKDFVKYIHNLAEKNNFPIDRIILGGDHLGPLTWTKIEPREAMDNAKTLIREYVLAGFTKIHIDTSMPLRGDIEKGIFDDYLIANRASVLCKVAEEAYLELLEKEENAIHPVYVIGSEVPIPGGAQGEEEDEGEISVTKVESFVNTIDTFKNAFENFGVGEAWKYVIGVVVQPGVEFGSDHVWGYNREAAQRLTEAIQEHSQLVFEAHSTDYQTPKALKEMVEDGYIILKVGPALTFGFREGVFALNSIENELFKYNPDIDLSNFQEILEFSMVKEPKDWENHYLGTSEKIKIDRKYSLSDRCRYYMPKEDVNFALEKLLKNLNGVQIPITLVSQFMHNQYKKVRNGELELNAQSLLKDRIGEYIDDYIFATEESKVLQNA</sequence>
<dbReference type="EMBL" id="CP023671">
    <property type="protein sequence ID" value="AYE34661.1"/>
    <property type="molecule type" value="Genomic_DNA"/>
</dbReference>
<evidence type="ECO:0000313" key="3">
    <source>
        <dbReference type="EMBL" id="USS01252.1"/>
    </source>
</evidence>
<evidence type="ECO:0000313" key="5">
    <source>
        <dbReference type="Proteomes" id="UP001055437"/>
    </source>
</evidence>
<dbReference type="Gene3D" id="3.20.20.70">
    <property type="entry name" value="Aldolase class I"/>
    <property type="match status" value="1"/>
</dbReference>
<organism evidence="2 4">
    <name type="scientific">Clostridium septicum</name>
    <dbReference type="NCBI Taxonomy" id="1504"/>
    <lineage>
        <taxon>Bacteria</taxon>
        <taxon>Bacillati</taxon>
        <taxon>Bacillota</taxon>
        <taxon>Clostridia</taxon>
        <taxon>Eubacteriales</taxon>
        <taxon>Clostridiaceae</taxon>
        <taxon>Clostridium</taxon>
    </lineage>
</organism>
<dbReference type="EMBL" id="CP099799">
    <property type="protein sequence ID" value="USS01252.1"/>
    <property type="molecule type" value="Genomic_DNA"/>
</dbReference>
<dbReference type="OrthoDB" id="1672942at2"/>
<reference evidence="2 4" key="1">
    <citation type="submission" date="2017-09" db="EMBL/GenBank/DDBJ databases">
        <authorList>
            <person name="Thomas P."/>
            <person name="Seyboldt C."/>
        </authorList>
    </citation>
    <scope>NUCLEOTIDE SEQUENCE [LARGE SCALE GENOMIC DNA]</scope>
    <source>
        <strain evidence="2 4">DSM 7534</strain>
    </source>
</reference>
<evidence type="ECO:0000256" key="1">
    <source>
        <dbReference type="ARBA" id="ARBA00005007"/>
    </source>
</evidence>
<dbReference type="GO" id="GO:0005886">
    <property type="term" value="C:plasma membrane"/>
    <property type="evidence" value="ECO:0007669"/>
    <property type="project" value="TreeGrafter"/>
</dbReference>
<dbReference type="InterPro" id="IPR012062">
    <property type="entry name" value="GatZ/KbaZ-like"/>
</dbReference>
<gene>
    <name evidence="2" type="ORF">CP523_09615</name>
    <name evidence="3" type="ORF">NH397_01955</name>
</gene>
<dbReference type="GO" id="GO:0005975">
    <property type="term" value="P:carbohydrate metabolic process"/>
    <property type="evidence" value="ECO:0007669"/>
    <property type="project" value="InterPro"/>
</dbReference>
<dbReference type="PANTHER" id="PTHR32502">
    <property type="entry name" value="N-ACETYLGALACTOSAMINE PERMEASE II COMPONENT-RELATED"/>
    <property type="match status" value="1"/>
</dbReference>
<dbReference type="PANTHER" id="PTHR32502:SF2">
    <property type="entry name" value="D-TAGATOSE-1,6-BISPHOSPHATE ALDOLASE SUBUNIT KBAZ"/>
    <property type="match status" value="1"/>
</dbReference>
<dbReference type="AlphaFoldDB" id="A0A9N7PJD2"/>
<dbReference type="Proteomes" id="UP000280586">
    <property type="component" value="Chromosome"/>
</dbReference>
<evidence type="ECO:0000313" key="4">
    <source>
        <dbReference type="Proteomes" id="UP000280586"/>
    </source>
</evidence>
<keyword evidence="5" id="KW-1185">Reference proteome</keyword>
<dbReference type="InterPro" id="IPR013785">
    <property type="entry name" value="Aldolase_TIM"/>
</dbReference>
<dbReference type="Proteomes" id="UP001055437">
    <property type="component" value="Chromosome"/>
</dbReference>
<dbReference type="Gene3D" id="1.10.400.20">
    <property type="entry name" value="putative tagatose 6-phosphate kinase domain like"/>
    <property type="match status" value="1"/>
</dbReference>
<protein>
    <submittedName>
        <fullName evidence="2 3">Tagatose-bisphosphate aldolase</fullName>
    </submittedName>
</protein>
<name>A0A9N7PJD2_CLOSE</name>
<dbReference type="InterPro" id="IPR050303">
    <property type="entry name" value="GatZ_KbaZ_carbometab"/>
</dbReference>
<proteinExistence type="predicted"/>
<dbReference type="PIRSF" id="PIRSF009264">
    <property type="entry name" value="TagBP_ald_AgaZ"/>
    <property type="match status" value="1"/>
</dbReference>
<dbReference type="KEGG" id="csep:CP523_09615"/>
<dbReference type="Pfam" id="PF08013">
    <property type="entry name" value="GatZ_KbaZ-like"/>
    <property type="match status" value="1"/>
</dbReference>
<reference evidence="3" key="2">
    <citation type="submission" date="2022-06" db="EMBL/GenBank/DDBJ databases">
        <authorList>
            <person name="Holder M.E."/>
            <person name="Ajami N.J."/>
            <person name="Petrosino J.F."/>
        </authorList>
    </citation>
    <scope>NUCLEOTIDE SEQUENCE</scope>
    <source>
        <strain evidence="3">RMA 8861</strain>
    </source>
</reference>
<dbReference type="SUPFAM" id="SSF51569">
    <property type="entry name" value="Aldolase"/>
    <property type="match status" value="1"/>
</dbReference>